<keyword evidence="1" id="KW-0732">Signal</keyword>
<dbReference type="Proteomes" id="UP000732380">
    <property type="component" value="Unassembled WGS sequence"/>
</dbReference>
<evidence type="ECO:0000313" key="3">
    <source>
        <dbReference type="Proteomes" id="UP000732380"/>
    </source>
</evidence>
<name>A0A9P7PWJ8_9HYPO</name>
<reference evidence="2 3" key="1">
    <citation type="journal article" date="2020" name="bioRxiv">
        <title>Whole genome comparisons of ergot fungi reveals the divergence and evolution of species within the genus Claviceps are the result of varying mechanisms driving genome evolution and host range expansion.</title>
        <authorList>
            <person name="Wyka S.A."/>
            <person name="Mondo S.J."/>
            <person name="Liu M."/>
            <person name="Dettman J."/>
            <person name="Nalam V."/>
            <person name="Broders K.D."/>
        </authorList>
    </citation>
    <scope>NUCLEOTIDE SEQUENCE [LARGE SCALE GENOMIC DNA]</scope>
    <source>
        <strain evidence="2 3">LM576</strain>
    </source>
</reference>
<dbReference type="EMBL" id="SRQM01000522">
    <property type="protein sequence ID" value="KAG6109008.1"/>
    <property type="molecule type" value="Genomic_DNA"/>
</dbReference>
<dbReference type="Pfam" id="PF19271">
    <property type="entry name" value="Nis1"/>
    <property type="match status" value="1"/>
</dbReference>
<protein>
    <submittedName>
        <fullName evidence="2">Uncharacterized protein</fullName>
    </submittedName>
</protein>
<dbReference type="InterPro" id="IPR045469">
    <property type="entry name" value="Nis1"/>
</dbReference>
<feature type="chain" id="PRO_5040138816" evidence="1">
    <location>
        <begin position="20"/>
        <end position="142"/>
    </location>
</feature>
<evidence type="ECO:0000256" key="1">
    <source>
        <dbReference type="SAM" id="SignalP"/>
    </source>
</evidence>
<organism evidence="2 3">
    <name type="scientific">Claviceps humidiphila</name>
    <dbReference type="NCBI Taxonomy" id="1294629"/>
    <lineage>
        <taxon>Eukaryota</taxon>
        <taxon>Fungi</taxon>
        <taxon>Dikarya</taxon>
        <taxon>Ascomycota</taxon>
        <taxon>Pezizomycotina</taxon>
        <taxon>Sordariomycetes</taxon>
        <taxon>Hypocreomycetidae</taxon>
        <taxon>Hypocreales</taxon>
        <taxon>Clavicipitaceae</taxon>
        <taxon>Claviceps</taxon>
    </lineage>
</organism>
<keyword evidence="3" id="KW-1185">Reference proteome</keyword>
<accession>A0A9P7PWJ8</accession>
<gene>
    <name evidence="2" type="ORF">E4U13_006156</name>
</gene>
<proteinExistence type="predicted"/>
<evidence type="ECO:0000313" key="2">
    <source>
        <dbReference type="EMBL" id="KAG6109008.1"/>
    </source>
</evidence>
<dbReference type="AlphaFoldDB" id="A0A9P7PWJ8"/>
<feature type="signal peptide" evidence="1">
    <location>
        <begin position="1"/>
        <end position="19"/>
    </location>
</feature>
<sequence length="142" mass="14680">MKFSPFLALALAGVSVAQSIGIRKPRPGASLDRGTPVPVTIQTPTDGLKLREVSLVISMASCPDGKCPNAGDNIGMILYAGPFNPQGTGPGGPQETFNITIPNDFPTGAAELLATHFLLVGEGGSPRVQISGEIVYVEASDF</sequence>
<comment type="caution">
    <text evidence="2">The sequence shown here is derived from an EMBL/GenBank/DDBJ whole genome shotgun (WGS) entry which is preliminary data.</text>
</comment>